<feature type="compositionally biased region" description="Polar residues" evidence="1">
    <location>
        <begin position="16"/>
        <end position="29"/>
    </location>
</feature>
<organism evidence="2 3">
    <name type="scientific">Paxillus rubicundulus Ve08.2h10</name>
    <dbReference type="NCBI Taxonomy" id="930991"/>
    <lineage>
        <taxon>Eukaryota</taxon>
        <taxon>Fungi</taxon>
        <taxon>Dikarya</taxon>
        <taxon>Basidiomycota</taxon>
        <taxon>Agaricomycotina</taxon>
        <taxon>Agaricomycetes</taxon>
        <taxon>Agaricomycetidae</taxon>
        <taxon>Boletales</taxon>
        <taxon>Paxilineae</taxon>
        <taxon>Paxillaceae</taxon>
        <taxon>Paxillus</taxon>
    </lineage>
</organism>
<accession>A0A0D0DPH5</accession>
<dbReference type="OrthoDB" id="514292at2759"/>
<evidence type="ECO:0000313" key="2">
    <source>
        <dbReference type="EMBL" id="KIL00948.1"/>
    </source>
</evidence>
<evidence type="ECO:0000313" key="3">
    <source>
        <dbReference type="Proteomes" id="UP000054538"/>
    </source>
</evidence>
<proteinExistence type="predicted"/>
<reference evidence="3" key="2">
    <citation type="submission" date="2015-01" db="EMBL/GenBank/DDBJ databases">
        <title>Evolutionary Origins and Diversification of the Mycorrhizal Mutualists.</title>
        <authorList>
            <consortium name="DOE Joint Genome Institute"/>
            <consortium name="Mycorrhizal Genomics Consortium"/>
            <person name="Kohler A."/>
            <person name="Kuo A."/>
            <person name="Nagy L.G."/>
            <person name="Floudas D."/>
            <person name="Copeland A."/>
            <person name="Barry K.W."/>
            <person name="Cichocki N."/>
            <person name="Veneault-Fourrey C."/>
            <person name="LaButti K."/>
            <person name="Lindquist E.A."/>
            <person name="Lipzen A."/>
            <person name="Lundell T."/>
            <person name="Morin E."/>
            <person name="Murat C."/>
            <person name="Riley R."/>
            <person name="Ohm R."/>
            <person name="Sun H."/>
            <person name="Tunlid A."/>
            <person name="Henrissat B."/>
            <person name="Grigoriev I.V."/>
            <person name="Hibbett D.S."/>
            <person name="Martin F."/>
        </authorList>
    </citation>
    <scope>NUCLEOTIDE SEQUENCE [LARGE SCALE GENOMIC DNA]</scope>
    <source>
        <strain evidence="3">Ve08.2h10</strain>
    </source>
</reference>
<protein>
    <submittedName>
        <fullName evidence="2">Uncharacterized protein</fullName>
    </submittedName>
</protein>
<feature type="region of interest" description="Disordered" evidence="1">
    <location>
        <begin position="1"/>
        <end position="29"/>
    </location>
</feature>
<evidence type="ECO:0000256" key="1">
    <source>
        <dbReference type="SAM" id="MobiDB-lite"/>
    </source>
</evidence>
<sequence>MISPHSYIPPPCPTQRLRQSPTQTQNQETPEWDALLDTVPANQRSIRANFQSLVVGDHYFRSVVIDGRTGDLVDLQSQIVKTLGRSGLGYGAPRFL</sequence>
<dbReference type="Proteomes" id="UP000054538">
    <property type="component" value="Unassembled WGS sequence"/>
</dbReference>
<gene>
    <name evidence="2" type="ORF">PAXRUDRAFT_359525</name>
</gene>
<reference evidence="2 3" key="1">
    <citation type="submission" date="2014-04" db="EMBL/GenBank/DDBJ databases">
        <authorList>
            <consortium name="DOE Joint Genome Institute"/>
            <person name="Kuo A."/>
            <person name="Kohler A."/>
            <person name="Jargeat P."/>
            <person name="Nagy L.G."/>
            <person name="Floudas D."/>
            <person name="Copeland A."/>
            <person name="Barry K.W."/>
            <person name="Cichocki N."/>
            <person name="Veneault-Fourrey C."/>
            <person name="LaButti K."/>
            <person name="Lindquist E.A."/>
            <person name="Lipzen A."/>
            <person name="Lundell T."/>
            <person name="Morin E."/>
            <person name="Murat C."/>
            <person name="Sun H."/>
            <person name="Tunlid A."/>
            <person name="Henrissat B."/>
            <person name="Grigoriev I.V."/>
            <person name="Hibbett D.S."/>
            <person name="Martin F."/>
            <person name="Nordberg H.P."/>
            <person name="Cantor M.N."/>
            <person name="Hua S.X."/>
        </authorList>
    </citation>
    <scope>NUCLEOTIDE SEQUENCE [LARGE SCALE GENOMIC DNA]</scope>
    <source>
        <strain evidence="2 3">Ve08.2h10</strain>
    </source>
</reference>
<keyword evidence="3" id="KW-1185">Reference proteome</keyword>
<dbReference type="AlphaFoldDB" id="A0A0D0DPH5"/>
<dbReference type="InParanoid" id="A0A0D0DPH5"/>
<name>A0A0D0DPH5_9AGAM</name>
<dbReference type="EMBL" id="KN824824">
    <property type="protein sequence ID" value="KIL00948.1"/>
    <property type="molecule type" value="Genomic_DNA"/>
</dbReference>
<dbReference type="HOGENOM" id="CLU_2360341_0_0_1"/>